<evidence type="ECO:0000256" key="5">
    <source>
        <dbReference type="ARBA" id="ARBA00022602"/>
    </source>
</evidence>
<dbReference type="Pfam" id="PF01239">
    <property type="entry name" value="PPTA"/>
    <property type="match status" value="5"/>
</dbReference>
<dbReference type="EC" id="2.5.1.59" evidence="3"/>
<dbReference type="GO" id="GO:0004662">
    <property type="term" value="F:CAAX-protein geranylgeranyltransferase activity"/>
    <property type="evidence" value="ECO:0007669"/>
    <property type="project" value="UniProtKB-EC"/>
</dbReference>
<evidence type="ECO:0000256" key="6">
    <source>
        <dbReference type="ARBA" id="ARBA00022679"/>
    </source>
</evidence>
<evidence type="ECO:0000256" key="3">
    <source>
        <dbReference type="ARBA" id="ARBA00012700"/>
    </source>
</evidence>
<evidence type="ECO:0000256" key="12">
    <source>
        <dbReference type="ARBA" id="ARBA00043086"/>
    </source>
</evidence>
<protein>
    <recommendedName>
        <fullName evidence="9">Protein farnesyltransferase/geranylgeranyltransferase type-1 subunit alpha</fullName>
        <ecNumber evidence="4">2.5.1.58</ecNumber>
        <ecNumber evidence="3">2.5.1.59</ecNumber>
    </recommendedName>
    <alternativeName>
        <fullName evidence="12">CAAX farnesyltransferase subunit alpha</fullName>
    </alternativeName>
    <alternativeName>
        <fullName evidence="11">FTase-alpha</fullName>
    </alternativeName>
    <alternativeName>
        <fullName evidence="10">Ras proteins prenyltransferase subunit alpha</fullName>
    </alternativeName>
    <alternativeName>
        <fullName evidence="13">Type I protein geranyl-geranyltransferase subunit alpha</fullName>
    </alternativeName>
</protein>
<comment type="cofactor">
    <cofactor evidence="1">
        <name>Mg(2+)</name>
        <dbReference type="ChEBI" id="CHEBI:18420"/>
    </cofactor>
</comment>
<name>A0AA36H0B7_CYLNA</name>
<evidence type="ECO:0000256" key="9">
    <source>
        <dbReference type="ARBA" id="ARBA00040965"/>
    </source>
</evidence>
<proteinExistence type="inferred from homology"/>
<keyword evidence="6" id="KW-0808">Transferase</keyword>
<dbReference type="GO" id="GO:0005953">
    <property type="term" value="C:CAAX-protein geranylgeranyltransferase complex"/>
    <property type="evidence" value="ECO:0007669"/>
    <property type="project" value="TreeGrafter"/>
</dbReference>
<sequence length="336" mass="39505">MADGEEFSTSALYRDNPEWADVQPIYPTKEEEGAVRIAVSEQFRDAFAYFRAVLASGEMSSRVFLLTEDCIQLNPANYTLWQFRRELLKKLDVDLSKELKYLDDIIMQTPKNYQVWHHRRCVVEWIGASVAENELTFTAQVIEDESKNYHAWQYRQWILRHFVFTGENAEKGVEKELAFTSKLLFEDPRNNSAWNNRYFVLQTNNKLGDPKTLENEITLVKRFIEKMPHNESVWNYLAGLLLHNGLSSRVDVVDFVEDLYERTEAPKRAPYMISFLCDILLENIENDINAAENCKRAKELYNELVLLDPVRSNYWKYQMRVADNLLERRGFKTVAK</sequence>
<keyword evidence="7" id="KW-0677">Repeat</keyword>
<dbReference type="PROSITE" id="PS51147">
    <property type="entry name" value="PFTA"/>
    <property type="match status" value="5"/>
</dbReference>
<dbReference type="InterPro" id="IPR002088">
    <property type="entry name" value="Prenyl_trans_a"/>
</dbReference>
<evidence type="ECO:0000313" key="14">
    <source>
        <dbReference type="EMBL" id="CAJ0601678.1"/>
    </source>
</evidence>
<evidence type="ECO:0000313" key="15">
    <source>
        <dbReference type="Proteomes" id="UP001176961"/>
    </source>
</evidence>
<keyword evidence="5" id="KW-0637">Prenyltransferase</keyword>
<organism evidence="14 15">
    <name type="scientific">Cylicocyclus nassatus</name>
    <name type="common">Nematode worm</name>
    <dbReference type="NCBI Taxonomy" id="53992"/>
    <lineage>
        <taxon>Eukaryota</taxon>
        <taxon>Metazoa</taxon>
        <taxon>Ecdysozoa</taxon>
        <taxon>Nematoda</taxon>
        <taxon>Chromadorea</taxon>
        <taxon>Rhabditida</taxon>
        <taxon>Rhabditina</taxon>
        <taxon>Rhabditomorpha</taxon>
        <taxon>Strongyloidea</taxon>
        <taxon>Strongylidae</taxon>
        <taxon>Cylicocyclus</taxon>
    </lineage>
</organism>
<evidence type="ECO:0000256" key="10">
    <source>
        <dbReference type="ARBA" id="ARBA00041392"/>
    </source>
</evidence>
<gene>
    <name evidence="14" type="ORF">CYNAS_LOCUS13661</name>
</gene>
<evidence type="ECO:0000256" key="7">
    <source>
        <dbReference type="ARBA" id="ARBA00022737"/>
    </source>
</evidence>
<comment type="similarity">
    <text evidence="2">Belongs to the protein prenyltransferase subunit alpha family.</text>
</comment>
<evidence type="ECO:0000256" key="2">
    <source>
        <dbReference type="ARBA" id="ARBA00006734"/>
    </source>
</evidence>
<evidence type="ECO:0000256" key="8">
    <source>
        <dbReference type="ARBA" id="ARBA00022842"/>
    </source>
</evidence>
<dbReference type="EC" id="2.5.1.58" evidence="4"/>
<dbReference type="Proteomes" id="UP001176961">
    <property type="component" value="Unassembled WGS sequence"/>
</dbReference>
<dbReference type="SUPFAM" id="SSF48439">
    <property type="entry name" value="Protein prenylyltransferase"/>
    <property type="match status" value="1"/>
</dbReference>
<evidence type="ECO:0000256" key="4">
    <source>
        <dbReference type="ARBA" id="ARBA00012702"/>
    </source>
</evidence>
<dbReference type="GO" id="GO:0005965">
    <property type="term" value="C:protein farnesyltransferase complex"/>
    <property type="evidence" value="ECO:0007669"/>
    <property type="project" value="TreeGrafter"/>
</dbReference>
<evidence type="ECO:0000256" key="13">
    <source>
        <dbReference type="ARBA" id="ARBA00043219"/>
    </source>
</evidence>
<comment type="caution">
    <text evidence="14">The sequence shown here is derived from an EMBL/GenBank/DDBJ whole genome shotgun (WGS) entry which is preliminary data.</text>
</comment>
<keyword evidence="15" id="KW-1185">Reference proteome</keyword>
<dbReference type="GO" id="GO:0004660">
    <property type="term" value="F:protein farnesyltransferase activity"/>
    <property type="evidence" value="ECO:0007669"/>
    <property type="project" value="UniProtKB-EC"/>
</dbReference>
<evidence type="ECO:0000256" key="11">
    <source>
        <dbReference type="ARBA" id="ARBA00042436"/>
    </source>
</evidence>
<dbReference type="AlphaFoldDB" id="A0AA36H0B7"/>
<evidence type="ECO:0000256" key="1">
    <source>
        <dbReference type="ARBA" id="ARBA00001946"/>
    </source>
</evidence>
<dbReference type="Gene3D" id="1.25.40.120">
    <property type="entry name" value="Protein prenylyltransferase"/>
    <property type="match status" value="1"/>
</dbReference>
<keyword evidence="8" id="KW-0460">Magnesium</keyword>
<dbReference type="EMBL" id="CATQJL010000305">
    <property type="protein sequence ID" value="CAJ0601678.1"/>
    <property type="molecule type" value="Genomic_DNA"/>
</dbReference>
<dbReference type="PANTHER" id="PTHR11129:SF1">
    <property type="entry name" value="PROTEIN FARNESYLTRANSFERASE_GERANYLGERANYLTRANSFERASE TYPE-1 SUBUNIT ALPHA"/>
    <property type="match status" value="1"/>
</dbReference>
<reference evidence="14" key="1">
    <citation type="submission" date="2023-07" db="EMBL/GenBank/DDBJ databases">
        <authorList>
            <consortium name="CYATHOMIX"/>
        </authorList>
    </citation>
    <scope>NUCLEOTIDE SEQUENCE</scope>
    <source>
        <strain evidence="14">N/A</strain>
    </source>
</reference>
<accession>A0AA36H0B7</accession>
<dbReference type="PANTHER" id="PTHR11129">
    <property type="entry name" value="PROTEIN FARNESYLTRANSFERASE ALPHA SUBUNIT/RAB GERANYLGERANYL TRANSFERASE ALPHA SUBUNIT"/>
    <property type="match status" value="1"/>
</dbReference>